<dbReference type="Proteomes" id="UP000003162">
    <property type="component" value="Unassembled WGS sequence"/>
</dbReference>
<reference evidence="1 2" key="2">
    <citation type="submission" date="2007-09" db="EMBL/GenBank/DDBJ databases">
        <authorList>
            <person name="Fulton L."/>
            <person name="Clifton S."/>
            <person name="Fulton B."/>
            <person name="Xu J."/>
            <person name="Minx P."/>
            <person name="Pepin K.H."/>
            <person name="Johnson M."/>
            <person name="Thiruvilangam P."/>
            <person name="Bhonagiri V."/>
            <person name="Nash W.E."/>
            <person name="Mardis E.R."/>
            <person name="Wilson R.K."/>
        </authorList>
    </citation>
    <scope>NUCLEOTIDE SEQUENCE [LARGE SCALE GENOMIC DNA]</scope>
    <source>
        <strain evidence="1 2">ATCC 33270</strain>
    </source>
</reference>
<evidence type="ECO:0000313" key="2">
    <source>
        <dbReference type="Proteomes" id="UP000003162"/>
    </source>
</evidence>
<sequence length="48" mass="5569">MKNINVEGASLEYCLLLYSNLSGFFQLEWDRGIFSSLVFSRGVLFYIK</sequence>
<protein>
    <submittedName>
        <fullName evidence="1">Uncharacterized protein</fullName>
    </submittedName>
</protein>
<gene>
    <name evidence="1" type="ORF">PEPMIC_01132</name>
</gene>
<proteinExistence type="predicted"/>
<dbReference type="EMBL" id="ABEE02000017">
    <property type="protein sequence ID" value="EDP23328.1"/>
    <property type="molecule type" value="Genomic_DNA"/>
</dbReference>
<reference evidence="1 2" key="1">
    <citation type="submission" date="2007-09" db="EMBL/GenBank/DDBJ databases">
        <title>Draft genome sequence of Peptostreptococcus micros (ATCC 33270).</title>
        <authorList>
            <person name="Sudarsanam P."/>
            <person name="Ley R."/>
            <person name="Guruge J."/>
            <person name="Turnbaugh P.J."/>
            <person name="Mahowald M."/>
            <person name="Liep D."/>
            <person name="Gordon J."/>
        </authorList>
    </citation>
    <scope>NUCLEOTIDE SEQUENCE [LARGE SCALE GENOMIC DNA]</scope>
    <source>
        <strain evidence="1 2">ATCC 33270</strain>
    </source>
</reference>
<organism evidence="1 2">
    <name type="scientific">Parvimonas micra ATCC 33270</name>
    <dbReference type="NCBI Taxonomy" id="411465"/>
    <lineage>
        <taxon>Bacteria</taxon>
        <taxon>Bacillati</taxon>
        <taxon>Bacillota</taxon>
        <taxon>Tissierellia</taxon>
        <taxon>Tissierellales</taxon>
        <taxon>Peptoniphilaceae</taxon>
        <taxon>Parvimonas</taxon>
    </lineage>
</organism>
<evidence type="ECO:0000313" key="1">
    <source>
        <dbReference type="EMBL" id="EDP23328.1"/>
    </source>
</evidence>
<dbReference type="HOGENOM" id="CLU_3155903_0_0_9"/>
<dbReference type="AlphaFoldDB" id="A8SLX9"/>
<name>A8SLX9_9FIRM</name>
<accession>A8SLX9</accession>
<comment type="caution">
    <text evidence="1">The sequence shown here is derived from an EMBL/GenBank/DDBJ whole genome shotgun (WGS) entry which is preliminary data.</text>
</comment>